<dbReference type="Proteomes" id="UP001054945">
    <property type="component" value="Unassembled WGS sequence"/>
</dbReference>
<keyword evidence="2" id="KW-1185">Reference proteome</keyword>
<dbReference type="AlphaFoldDB" id="A0AAV4TKV0"/>
<proteinExistence type="predicted"/>
<reference evidence="1 2" key="1">
    <citation type="submission" date="2021-06" db="EMBL/GenBank/DDBJ databases">
        <title>Caerostris extrusa draft genome.</title>
        <authorList>
            <person name="Kono N."/>
            <person name="Arakawa K."/>
        </authorList>
    </citation>
    <scope>NUCLEOTIDE SEQUENCE [LARGE SCALE GENOMIC DNA]</scope>
</reference>
<evidence type="ECO:0000313" key="2">
    <source>
        <dbReference type="Proteomes" id="UP001054945"/>
    </source>
</evidence>
<protein>
    <submittedName>
        <fullName evidence="1">Uncharacterized protein</fullName>
    </submittedName>
</protein>
<comment type="caution">
    <text evidence="1">The sequence shown here is derived from an EMBL/GenBank/DDBJ whole genome shotgun (WGS) entry which is preliminary data.</text>
</comment>
<sequence>MVETGLPPMGSFSDALWKEVSNRSSYALSQRRRKLCSLVDKEAPMEYQKKQSVRNRFYLICLEEVMLCGEIEQVVWDISRESSQLKNELPKTGVIISSNESSSPDQLFFSLFLMKKVFRNII</sequence>
<accession>A0AAV4TKV0</accession>
<dbReference type="EMBL" id="BPLR01011362">
    <property type="protein sequence ID" value="GIY46061.1"/>
    <property type="molecule type" value="Genomic_DNA"/>
</dbReference>
<name>A0AAV4TKV0_CAEEX</name>
<organism evidence="1 2">
    <name type="scientific">Caerostris extrusa</name>
    <name type="common">Bark spider</name>
    <name type="synonym">Caerostris bankana</name>
    <dbReference type="NCBI Taxonomy" id="172846"/>
    <lineage>
        <taxon>Eukaryota</taxon>
        <taxon>Metazoa</taxon>
        <taxon>Ecdysozoa</taxon>
        <taxon>Arthropoda</taxon>
        <taxon>Chelicerata</taxon>
        <taxon>Arachnida</taxon>
        <taxon>Araneae</taxon>
        <taxon>Araneomorphae</taxon>
        <taxon>Entelegynae</taxon>
        <taxon>Araneoidea</taxon>
        <taxon>Araneidae</taxon>
        <taxon>Caerostris</taxon>
    </lineage>
</organism>
<evidence type="ECO:0000313" key="1">
    <source>
        <dbReference type="EMBL" id="GIY46061.1"/>
    </source>
</evidence>
<gene>
    <name evidence="1" type="ORF">CEXT_478001</name>
</gene>